<keyword evidence="1" id="KW-0732">Signal</keyword>
<name>A0A4U5LPH9_STECR</name>
<feature type="signal peptide" evidence="1">
    <location>
        <begin position="1"/>
        <end position="21"/>
    </location>
</feature>
<sequence length="283" mass="31235">MRRQVVFGLMCGILAWVGSFGSEDFDPLPPIVSRNGTAAPQGKYPFLVFLSIQFAGPVVQNCTGVLISERHVITSESCFFHSNGERIVPFKDNDVVLVHAGVVNRSLDEGQFRLTSNVSSRFGDSPLRSRFGITVITVEPFDLTNQIQPIGLAGWEDAVVLPYKALYVGWGTVGWNLKSNTRQLTEEVMDAVLPFALSVRQPLTGLMTIPEGEFATNVYKEVVTYVPHLGNALLKQVKNKHVLMGVVLQDANYAIQPKIVSAEGIWYYCKQIKVETEGQVKCG</sequence>
<dbReference type="Pfam" id="PF00089">
    <property type="entry name" value="Trypsin"/>
    <property type="match status" value="1"/>
</dbReference>
<dbReference type="GO" id="GO:0006508">
    <property type="term" value="P:proteolysis"/>
    <property type="evidence" value="ECO:0007669"/>
    <property type="project" value="InterPro"/>
</dbReference>
<dbReference type="AlphaFoldDB" id="A0A4U5LPH9"/>
<reference evidence="3 4" key="2">
    <citation type="journal article" date="2019" name="G3 (Bethesda)">
        <title>Hybrid Assembly of the Genome of the Entomopathogenic Nematode Steinernema carpocapsae Identifies the X-Chromosome.</title>
        <authorList>
            <person name="Serra L."/>
            <person name="Macchietto M."/>
            <person name="Macias-Munoz A."/>
            <person name="McGill C.J."/>
            <person name="Rodriguez I.M."/>
            <person name="Rodriguez B."/>
            <person name="Murad R."/>
            <person name="Mortazavi A."/>
        </authorList>
    </citation>
    <scope>NUCLEOTIDE SEQUENCE [LARGE SCALE GENOMIC DNA]</scope>
    <source>
        <strain evidence="3 4">ALL</strain>
    </source>
</reference>
<evidence type="ECO:0000313" key="3">
    <source>
        <dbReference type="EMBL" id="TKR57832.1"/>
    </source>
</evidence>
<keyword evidence="4" id="KW-1185">Reference proteome</keyword>
<reference evidence="3 4" key="1">
    <citation type="journal article" date="2015" name="Genome Biol.">
        <title>Comparative genomics of Steinernema reveals deeply conserved gene regulatory networks.</title>
        <authorList>
            <person name="Dillman A.R."/>
            <person name="Macchietto M."/>
            <person name="Porter C.F."/>
            <person name="Rogers A."/>
            <person name="Williams B."/>
            <person name="Antoshechkin I."/>
            <person name="Lee M.M."/>
            <person name="Goodwin Z."/>
            <person name="Lu X."/>
            <person name="Lewis E.E."/>
            <person name="Goodrich-Blair H."/>
            <person name="Stock S.P."/>
            <person name="Adams B.J."/>
            <person name="Sternberg P.W."/>
            <person name="Mortazavi A."/>
        </authorList>
    </citation>
    <scope>NUCLEOTIDE SEQUENCE [LARGE SCALE GENOMIC DNA]</scope>
    <source>
        <strain evidence="3 4">ALL</strain>
    </source>
</reference>
<comment type="caution">
    <text evidence="3">The sequence shown here is derived from an EMBL/GenBank/DDBJ whole genome shotgun (WGS) entry which is preliminary data.</text>
</comment>
<feature type="chain" id="PRO_5020924876" description="Peptidase S1 domain-containing protein" evidence="1">
    <location>
        <begin position="22"/>
        <end position="283"/>
    </location>
</feature>
<dbReference type="InterPro" id="IPR009003">
    <property type="entry name" value="Peptidase_S1_PA"/>
</dbReference>
<evidence type="ECO:0000313" key="4">
    <source>
        <dbReference type="Proteomes" id="UP000298663"/>
    </source>
</evidence>
<dbReference type="EMBL" id="AZBU02000014">
    <property type="protein sequence ID" value="TKR57832.1"/>
    <property type="molecule type" value="Genomic_DNA"/>
</dbReference>
<accession>A0A4U5LPH9</accession>
<protein>
    <recommendedName>
        <fullName evidence="2">Peptidase S1 domain-containing protein</fullName>
    </recommendedName>
</protein>
<dbReference type="InterPro" id="IPR043504">
    <property type="entry name" value="Peptidase_S1_PA_chymotrypsin"/>
</dbReference>
<gene>
    <name evidence="3" type="ORF">L596_030478</name>
</gene>
<dbReference type="Gene3D" id="2.40.10.10">
    <property type="entry name" value="Trypsin-like serine proteases"/>
    <property type="match status" value="1"/>
</dbReference>
<feature type="domain" description="Peptidase S1" evidence="2">
    <location>
        <begin position="32"/>
        <end position="229"/>
    </location>
</feature>
<dbReference type="SUPFAM" id="SSF50494">
    <property type="entry name" value="Trypsin-like serine proteases"/>
    <property type="match status" value="1"/>
</dbReference>
<evidence type="ECO:0000259" key="2">
    <source>
        <dbReference type="SMART" id="SM00020"/>
    </source>
</evidence>
<dbReference type="GO" id="GO:0004252">
    <property type="term" value="F:serine-type endopeptidase activity"/>
    <property type="evidence" value="ECO:0007669"/>
    <property type="project" value="InterPro"/>
</dbReference>
<dbReference type="InterPro" id="IPR001254">
    <property type="entry name" value="Trypsin_dom"/>
</dbReference>
<evidence type="ECO:0000256" key="1">
    <source>
        <dbReference type="SAM" id="SignalP"/>
    </source>
</evidence>
<proteinExistence type="predicted"/>
<dbReference type="SMART" id="SM00020">
    <property type="entry name" value="Tryp_SPc"/>
    <property type="match status" value="1"/>
</dbReference>
<organism evidence="3 4">
    <name type="scientific">Steinernema carpocapsae</name>
    <name type="common">Entomopathogenic nematode</name>
    <dbReference type="NCBI Taxonomy" id="34508"/>
    <lineage>
        <taxon>Eukaryota</taxon>
        <taxon>Metazoa</taxon>
        <taxon>Ecdysozoa</taxon>
        <taxon>Nematoda</taxon>
        <taxon>Chromadorea</taxon>
        <taxon>Rhabditida</taxon>
        <taxon>Tylenchina</taxon>
        <taxon>Panagrolaimomorpha</taxon>
        <taxon>Strongyloidoidea</taxon>
        <taxon>Steinernematidae</taxon>
        <taxon>Steinernema</taxon>
    </lineage>
</organism>
<dbReference type="Proteomes" id="UP000298663">
    <property type="component" value="Unassembled WGS sequence"/>
</dbReference>